<evidence type="ECO:0000313" key="2">
    <source>
        <dbReference type="Proteomes" id="UP001190700"/>
    </source>
</evidence>
<comment type="caution">
    <text evidence="1">The sequence shown here is derived from an EMBL/GenBank/DDBJ whole genome shotgun (WGS) entry which is preliminary data.</text>
</comment>
<proteinExistence type="predicted"/>
<name>A0AAE0GA51_9CHLO</name>
<dbReference type="EMBL" id="LGRX02007956">
    <property type="protein sequence ID" value="KAK3274088.1"/>
    <property type="molecule type" value="Genomic_DNA"/>
</dbReference>
<protein>
    <submittedName>
        <fullName evidence="1">Uncharacterized protein</fullName>
    </submittedName>
</protein>
<dbReference type="Proteomes" id="UP001190700">
    <property type="component" value="Unassembled WGS sequence"/>
</dbReference>
<sequence>MTSACFPGVGMGTRAAVLEDPQVARVGEGALAGGALTGKYLEDPANPKARFNLFPGRYDRFNTPRVSAAVREYVGSRAIQCVGGRACTTVLLWGRLDVRQGRQREVMDEFGGSLSPRGFSSPPDAWGSEWMGAEGGERVTGGMAKSGCAGK</sequence>
<organism evidence="1 2">
    <name type="scientific">Cymbomonas tetramitiformis</name>
    <dbReference type="NCBI Taxonomy" id="36881"/>
    <lineage>
        <taxon>Eukaryota</taxon>
        <taxon>Viridiplantae</taxon>
        <taxon>Chlorophyta</taxon>
        <taxon>Pyramimonadophyceae</taxon>
        <taxon>Pyramimonadales</taxon>
        <taxon>Pyramimonadaceae</taxon>
        <taxon>Cymbomonas</taxon>
    </lineage>
</organism>
<accession>A0AAE0GA51</accession>
<keyword evidence="2" id="KW-1185">Reference proteome</keyword>
<dbReference type="AlphaFoldDB" id="A0AAE0GA51"/>
<gene>
    <name evidence="1" type="ORF">CYMTET_17715</name>
</gene>
<evidence type="ECO:0000313" key="1">
    <source>
        <dbReference type="EMBL" id="KAK3274088.1"/>
    </source>
</evidence>
<reference evidence="1 2" key="1">
    <citation type="journal article" date="2015" name="Genome Biol. Evol.">
        <title>Comparative Genomics of a Bacterivorous Green Alga Reveals Evolutionary Causalities and Consequences of Phago-Mixotrophic Mode of Nutrition.</title>
        <authorList>
            <person name="Burns J.A."/>
            <person name="Paasch A."/>
            <person name="Narechania A."/>
            <person name="Kim E."/>
        </authorList>
    </citation>
    <scope>NUCLEOTIDE SEQUENCE [LARGE SCALE GENOMIC DNA]</scope>
    <source>
        <strain evidence="1 2">PLY_AMNH</strain>
    </source>
</reference>